<dbReference type="GO" id="GO:0008017">
    <property type="term" value="F:microtubule binding"/>
    <property type="evidence" value="ECO:0007669"/>
    <property type="project" value="TreeGrafter"/>
</dbReference>
<dbReference type="GO" id="GO:0036064">
    <property type="term" value="C:ciliary basal body"/>
    <property type="evidence" value="ECO:0007669"/>
    <property type="project" value="TreeGrafter"/>
</dbReference>
<evidence type="ECO:0000256" key="7">
    <source>
        <dbReference type="SAM" id="Coils"/>
    </source>
</evidence>
<evidence type="ECO:0000313" key="8">
    <source>
        <dbReference type="EMBL" id="KAG0556883.1"/>
    </source>
</evidence>
<protein>
    <recommendedName>
        <fullName evidence="3">Cilia- and flagella-associated protein 157</fullName>
    </recommendedName>
</protein>
<keyword evidence="6" id="KW-0966">Cell projection</keyword>
<dbReference type="PANTHER" id="PTHR31954:SF1">
    <property type="entry name" value="CILIA- AND FLAGELLA-ASSOCIATED PROTEIN 157"/>
    <property type="match status" value="1"/>
</dbReference>
<evidence type="ECO:0000256" key="5">
    <source>
        <dbReference type="ARBA" id="ARBA00023069"/>
    </source>
</evidence>
<name>A0A8T0GCV3_CERPU</name>
<dbReference type="Proteomes" id="UP000822688">
    <property type="component" value="Chromosome 11"/>
</dbReference>
<evidence type="ECO:0000256" key="2">
    <source>
        <dbReference type="ARBA" id="ARBA00010841"/>
    </source>
</evidence>
<keyword evidence="9" id="KW-1185">Reference proteome</keyword>
<evidence type="ECO:0000256" key="1">
    <source>
        <dbReference type="ARBA" id="ARBA00004138"/>
    </source>
</evidence>
<dbReference type="InterPro" id="IPR038844">
    <property type="entry name" value="CFAP157"/>
</dbReference>
<proteinExistence type="inferred from homology"/>
<comment type="caution">
    <text evidence="8">The sequence shown here is derived from an EMBL/GenBank/DDBJ whole genome shotgun (WGS) entry which is preliminary data.</text>
</comment>
<accession>A0A8T0GCV3</accession>
<evidence type="ECO:0000256" key="6">
    <source>
        <dbReference type="ARBA" id="ARBA00023273"/>
    </source>
</evidence>
<dbReference type="AlphaFoldDB" id="A0A8T0GCV3"/>
<keyword evidence="4 7" id="KW-0175">Coiled coil</keyword>
<comment type="similarity">
    <text evidence="2">Belongs to the CFAP157 family.</text>
</comment>
<sequence>MTLWKENERLIEENHEQTRQITLLKEVQVQLEQKVYMYQKTLRILVHKLREKENQLEGTKAKILSQMTPEEREDEEDFQELLIRAERLKNAKNAPTPKRIAGKGKGTVPDQKLTQESAIEFLYACLEDMELNSFTKLAAGDAETSEVPSDVPLDQLNLQQRHALLQSLLKRATAVRVITQSLANAAPNKNPPRHQPYTPVISRSNQGGNLVFDVQEVLDLPVKDIMADEDGDRSHDRDNSLLEGL</sequence>
<comment type="subcellular location">
    <subcellularLocation>
        <location evidence="1">Cell projection</location>
        <location evidence="1">Cilium</location>
    </subcellularLocation>
</comment>
<feature type="coiled-coil region" evidence="7">
    <location>
        <begin position="7"/>
        <end position="91"/>
    </location>
</feature>
<keyword evidence="5" id="KW-0969">Cilium</keyword>
<evidence type="ECO:0000256" key="3">
    <source>
        <dbReference type="ARBA" id="ARBA00014087"/>
    </source>
</evidence>
<dbReference type="EMBL" id="CM026432">
    <property type="protein sequence ID" value="KAG0556883.1"/>
    <property type="molecule type" value="Genomic_DNA"/>
</dbReference>
<gene>
    <name evidence="8" type="ORF">KC19_11G086400</name>
</gene>
<organism evidence="8 9">
    <name type="scientific">Ceratodon purpureus</name>
    <name type="common">Fire moss</name>
    <name type="synonym">Dicranum purpureum</name>
    <dbReference type="NCBI Taxonomy" id="3225"/>
    <lineage>
        <taxon>Eukaryota</taxon>
        <taxon>Viridiplantae</taxon>
        <taxon>Streptophyta</taxon>
        <taxon>Embryophyta</taxon>
        <taxon>Bryophyta</taxon>
        <taxon>Bryophytina</taxon>
        <taxon>Bryopsida</taxon>
        <taxon>Dicranidae</taxon>
        <taxon>Pseudoditrichales</taxon>
        <taxon>Ditrichaceae</taxon>
        <taxon>Ceratodon</taxon>
    </lineage>
</organism>
<evidence type="ECO:0000256" key="4">
    <source>
        <dbReference type="ARBA" id="ARBA00023054"/>
    </source>
</evidence>
<evidence type="ECO:0000313" key="9">
    <source>
        <dbReference type="Proteomes" id="UP000822688"/>
    </source>
</evidence>
<dbReference type="PANTHER" id="PTHR31954">
    <property type="entry name" value="CILIA- AND FLAGELLA-ASSOCIATED PROTEIN 157"/>
    <property type="match status" value="1"/>
</dbReference>
<reference evidence="8 9" key="1">
    <citation type="submission" date="2020-06" db="EMBL/GenBank/DDBJ databases">
        <title>WGS assembly of Ceratodon purpureus strain R40.</title>
        <authorList>
            <person name="Carey S.B."/>
            <person name="Jenkins J."/>
            <person name="Shu S."/>
            <person name="Lovell J.T."/>
            <person name="Sreedasyam A."/>
            <person name="Maumus F."/>
            <person name="Tiley G.P."/>
            <person name="Fernandez-Pozo N."/>
            <person name="Barry K."/>
            <person name="Chen C."/>
            <person name="Wang M."/>
            <person name="Lipzen A."/>
            <person name="Daum C."/>
            <person name="Saski C.A."/>
            <person name="Payton A.C."/>
            <person name="Mcbreen J.C."/>
            <person name="Conrad R.E."/>
            <person name="Kollar L.M."/>
            <person name="Olsson S."/>
            <person name="Huttunen S."/>
            <person name="Landis J.B."/>
            <person name="Wickett N.J."/>
            <person name="Johnson M.G."/>
            <person name="Rensing S.A."/>
            <person name="Grimwood J."/>
            <person name="Schmutz J."/>
            <person name="Mcdaniel S.F."/>
        </authorList>
    </citation>
    <scope>NUCLEOTIDE SEQUENCE [LARGE SCALE GENOMIC DNA]</scope>
    <source>
        <strain evidence="8 9">R40</strain>
    </source>
</reference>
<dbReference type="OrthoDB" id="1901059at2759"/>